<dbReference type="RefSeq" id="WP_346762451.1">
    <property type="nucleotide sequence ID" value="NZ_JAUJEB010000013.1"/>
</dbReference>
<reference evidence="2" key="1">
    <citation type="submission" date="2023-06" db="EMBL/GenBank/DDBJ databases">
        <title>Genomic of Agaribacillus aureum.</title>
        <authorList>
            <person name="Wang G."/>
        </authorList>
    </citation>
    <scope>NUCLEOTIDE SEQUENCE</scope>
    <source>
        <strain evidence="2">BMA12</strain>
    </source>
</reference>
<dbReference type="Gene3D" id="1.25.40.10">
    <property type="entry name" value="Tetratricopeptide repeat domain"/>
    <property type="match status" value="2"/>
</dbReference>
<protein>
    <recommendedName>
        <fullName evidence="4">HTH luxR-type domain-containing protein</fullName>
    </recommendedName>
</protein>
<feature type="transmembrane region" description="Helical" evidence="1">
    <location>
        <begin position="326"/>
        <end position="351"/>
    </location>
</feature>
<dbReference type="Pfam" id="PF13181">
    <property type="entry name" value="TPR_8"/>
    <property type="match status" value="1"/>
</dbReference>
<dbReference type="SMART" id="SM00028">
    <property type="entry name" value="TPR"/>
    <property type="match status" value="3"/>
</dbReference>
<dbReference type="Gene3D" id="1.10.10.10">
    <property type="entry name" value="Winged helix-like DNA-binding domain superfamily/Winged helix DNA-binding domain"/>
    <property type="match status" value="1"/>
</dbReference>
<dbReference type="SUPFAM" id="SSF48452">
    <property type="entry name" value="TPR-like"/>
    <property type="match status" value="2"/>
</dbReference>
<proteinExistence type="predicted"/>
<keyword evidence="1" id="KW-0812">Transmembrane</keyword>
<sequence>MSSKYLQEANRLKFQNPDSSMSLFKLSYNYHIKRGDTVKAIRDLINLSYLFANNALFSQSYDGYWQALLLADKMADEAARAWVYNGLGWLYSIYKRQEKAIGYFNLSQSINKQLDISDELNRQIRVNNYYALATLYRKEMNTHMSRRYLDSCWLVQELTGVRPRGRGDNYFNAETGYVLYLETKYEEALNLLLPLEEKFGKHDPSYLVIYYTFLGHIYKSLGNFSLSELYYLRALENTDRYKSHLDLKSGIYDSLSNLYILKGQFAKAYQNLKESKILNEKHFGSRSEDNKYLLEIKDDYRREKEKQHNLIKEQRLAKLEHEDRVWYLKSIILTGTILFLLLLGTLLYRYLRSAYKAEKRLLQKHRELEIKKTNEVLEIKNKELTASALQAIEREELLLDLKRKLIRQQRRPDPQEIGKIVKNIGMSTSKNWKEFEARFTAVNESFYIHLNNRFPGLSQGEQRTCALIKLNFSCKEMAKLLGISIESAHTTRHRLRKKLGLNRSTNLEEFIAGLEHQTA</sequence>
<keyword evidence="3" id="KW-1185">Reference proteome</keyword>
<comment type="caution">
    <text evidence="2">The sequence shown here is derived from an EMBL/GenBank/DDBJ whole genome shotgun (WGS) entry which is preliminary data.</text>
</comment>
<organism evidence="2 3">
    <name type="scientific">Agaribacillus aureus</name>
    <dbReference type="NCBI Taxonomy" id="3051825"/>
    <lineage>
        <taxon>Bacteria</taxon>
        <taxon>Pseudomonadati</taxon>
        <taxon>Bacteroidota</taxon>
        <taxon>Cytophagia</taxon>
        <taxon>Cytophagales</taxon>
        <taxon>Splendidivirgaceae</taxon>
        <taxon>Agaribacillus</taxon>
    </lineage>
</organism>
<evidence type="ECO:0000313" key="3">
    <source>
        <dbReference type="Proteomes" id="UP001172083"/>
    </source>
</evidence>
<evidence type="ECO:0000313" key="2">
    <source>
        <dbReference type="EMBL" id="MDN5217114.1"/>
    </source>
</evidence>
<dbReference type="InterPro" id="IPR019734">
    <property type="entry name" value="TPR_rpt"/>
</dbReference>
<gene>
    <name evidence="2" type="ORF">QQ020_33895</name>
</gene>
<dbReference type="InterPro" id="IPR036388">
    <property type="entry name" value="WH-like_DNA-bd_sf"/>
</dbReference>
<name>A0ABT8LH33_9BACT</name>
<keyword evidence="1" id="KW-1133">Transmembrane helix</keyword>
<evidence type="ECO:0000256" key="1">
    <source>
        <dbReference type="SAM" id="Phobius"/>
    </source>
</evidence>
<dbReference type="InterPro" id="IPR011990">
    <property type="entry name" value="TPR-like_helical_dom_sf"/>
</dbReference>
<accession>A0ABT8LH33</accession>
<dbReference type="InterPro" id="IPR016032">
    <property type="entry name" value="Sig_transdc_resp-reg_C-effctor"/>
</dbReference>
<dbReference type="SUPFAM" id="SSF46894">
    <property type="entry name" value="C-terminal effector domain of the bipartite response regulators"/>
    <property type="match status" value="1"/>
</dbReference>
<dbReference type="EMBL" id="JAUJEB010000013">
    <property type="protein sequence ID" value="MDN5217114.1"/>
    <property type="molecule type" value="Genomic_DNA"/>
</dbReference>
<keyword evidence="1" id="KW-0472">Membrane</keyword>
<evidence type="ECO:0008006" key="4">
    <source>
        <dbReference type="Google" id="ProtNLM"/>
    </source>
</evidence>
<dbReference type="Proteomes" id="UP001172083">
    <property type="component" value="Unassembled WGS sequence"/>
</dbReference>